<evidence type="ECO:0000256" key="3">
    <source>
        <dbReference type="ARBA" id="ARBA00022553"/>
    </source>
</evidence>
<sequence length="612" mass="62658">MTVLRRFAADVLLWLLLSALLPLNGERIDEGPYVNGLVVASLVLAVAVGVRRIAPLASLVLAAGLLVVDVWLAGPFAVLAFLVGRSAVRPRSALRTFAAIGVGGAAAALARAIVVGTDRWVAYYVVAEVVFCGIFPWLVGRYLRQRRELAVGGWALAEELERGQTLVVERARLRERARIAEDMHDALGHELSLIALRAGALELDGSLGPAQRETVGELRAGAAAATERLRAVIGVLRAGADAPLQPAEESLDTLVDRVRRAGLVIDWQVVAQPGADAGASADLGLAPLADRALHRVVQEGLTNATRHAPGTAVTGRLTVGPSAVTVVLSNPVGDPRAVRRSGHISGERVDRTANGGTGAPVAEDGSGLLGLAERVRLAGGTFHTDASDLFTVTATLPRDPAQAAQAAQTDADPAAASGADPAAASGADPAASRAYPLGAAVSDGAGAPDGIGAPDGVAAHGAAGALAGSGPTGAQAAAAATSGRFALARRRTRRGLALTVLVPMAAAVLLVGIVVGGYAIETTGSVLSPADAARLHVGQPEEEARELLPLLQVTERPEVPEPPRPPGAECEYYNTSGTLFPPVRDVYRVCFADGRVAGIDLIPGRTARGGRG</sequence>
<dbReference type="EC" id="2.7.13.3" evidence="2"/>
<dbReference type="Gene3D" id="3.30.565.10">
    <property type="entry name" value="Histidine kinase-like ATPase, C-terminal domain"/>
    <property type="match status" value="1"/>
</dbReference>
<keyword evidence="3" id="KW-0597">Phosphoprotein</keyword>
<feature type="region of interest" description="Disordered" evidence="9">
    <location>
        <begin position="337"/>
        <end position="365"/>
    </location>
</feature>
<evidence type="ECO:0000259" key="11">
    <source>
        <dbReference type="Pfam" id="PF07730"/>
    </source>
</evidence>
<feature type="transmembrane region" description="Helical" evidence="10">
    <location>
        <begin position="59"/>
        <end position="84"/>
    </location>
</feature>
<feature type="transmembrane region" description="Helical" evidence="10">
    <location>
        <begin position="96"/>
        <end position="114"/>
    </location>
</feature>
<dbReference type="Pfam" id="PF07730">
    <property type="entry name" value="HisKA_3"/>
    <property type="match status" value="1"/>
</dbReference>
<dbReference type="Proteomes" id="UP001501676">
    <property type="component" value="Unassembled WGS sequence"/>
</dbReference>
<accession>A0ABP6TBN1</accession>
<feature type="domain" description="Signal transduction histidine kinase subgroup 3 dimerisation and phosphoacceptor" evidence="11">
    <location>
        <begin position="175"/>
        <end position="239"/>
    </location>
</feature>
<evidence type="ECO:0000256" key="9">
    <source>
        <dbReference type="SAM" id="MobiDB-lite"/>
    </source>
</evidence>
<dbReference type="CDD" id="cd16917">
    <property type="entry name" value="HATPase_UhpB-NarQ-NarX-like"/>
    <property type="match status" value="1"/>
</dbReference>
<feature type="transmembrane region" description="Helical" evidence="10">
    <location>
        <begin position="120"/>
        <end position="139"/>
    </location>
</feature>
<keyword evidence="7" id="KW-0067">ATP-binding</keyword>
<evidence type="ECO:0000256" key="7">
    <source>
        <dbReference type="ARBA" id="ARBA00022840"/>
    </source>
</evidence>
<name>A0ABP6TBN1_9ACTN</name>
<evidence type="ECO:0000256" key="2">
    <source>
        <dbReference type="ARBA" id="ARBA00012438"/>
    </source>
</evidence>
<dbReference type="RefSeq" id="WP_345733018.1">
    <property type="nucleotide sequence ID" value="NZ_BAAAYN010000060.1"/>
</dbReference>
<proteinExistence type="predicted"/>
<dbReference type="InterPro" id="IPR011712">
    <property type="entry name" value="Sig_transdc_His_kin_sub3_dim/P"/>
</dbReference>
<keyword evidence="5" id="KW-0547">Nucleotide-binding</keyword>
<protein>
    <recommendedName>
        <fullName evidence="2">histidine kinase</fullName>
        <ecNumber evidence="2">2.7.13.3</ecNumber>
    </recommendedName>
</protein>
<reference evidence="13" key="1">
    <citation type="journal article" date="2019" name="Int. J. Syst. Evol. Microbiol.">
        <title>The Global Catalogue of Microorganisms (GCM) 10K type strain sequencing project: providing services to taxonomists for standard genome sequencing and annotation.</title>
        <authorList>
            <consortium name="The Broad Institute Genomics Platform"/>
            <consortium name="The Broad Institute Genome Sequencing Center for Infectious Disease"/>
            <person name="Wu L."/>
            <person name="Ma J."/>
        </authorList>
    </citation>
    <scope>NUCLEOTIDE SEQUENCE [LARGE SCALE GENOMIC DNA]</scope>
    <source>
        <strain evidence="13">JCM 9458</strain>
    </source>
</reference>
<organism evidence="12 13">
    <name type="scientific">Cryptosporangium minutisporangium</name>
    <dbReference type="NCBI Taxonomy" id="113569"/>
    <lineage>
        <taxon>Bacteria</taxon>
        <taxon>Bacillati</taxon>
        <taxon>Actinomycetota</taxon>
        <taxon>Actinomycetes</taxon>
        <taxon>Cryptosporangiales</taxon>
        <taxon>Cryptosporangiaceae</taxon>
        <taxon>Cryptosporangium</taxon>
    </lineage>
</organism>
<evidence type="ECO:0000256" key="4">
    <source>
        <dbReference type="ARBA" id="ARBA00022679"/>
    </source>
</evidence>
<keyword evidence="6" id="KW-0418">Kinase</keyword>
<dbReference type="EMBL" id="BAAAYN010000060">
    <property type="protein sequence ID" value="GAA3396766.1"/>
    <property type="molecule type" value="Genomic_DNA"/>
</dbReference>
<dbReference type="PANTHER" id="PTHR24421:SF10">
    <property type="entry name" value="NITRATE_NITRITE SENSOR PROTEIN NARQ"/>
    <property type="match status" value="1"/>
</dbReference>
<evidence type="ECO:0000256" key="1">
    <source>
        <dbReference type="ARBA" id="ARBA00000085"/>
    </source>
</evidence>
<evidence type="ECO:0000256" key="6">
    <source>
        <dbReference type="ARBA" id="ARBA00022777"/>
    </source>
</evidence>
<keyword evidence="10" id="KW-0812">Transmembrane</keyword>
<dbReference type="InterPro" id="IPR050482">
    <property type="entry name" value="Sensor_HK_TwoCompSys"/>
</dbReference>
<dbReference type="InterPro" id="IPR036890">
    <property type="entry name" value="HATPase_C_sf"/>
</dbReference>
<comment type="catalytic activity">
    <reaction evidence="1">
        <text>ATP + protein L-histidine = ADP + protein N-phospho-L-histidine.</text>
        <dbReference type="EC" id="2.7.13.3"/>
    </reaction>
</comment>
<evidence type="ECO:0000313" key="12">
    <source>
        <dbReference type="EMBL" id="GAA3396766.1"/>
    </source>
</evidence>
<evidence type="ECO:0000256" key="5">
    <source>
        <dbReference type="ARBA" id="ARBA00022741"/>
    </source>
</evidence>
<evidence type="ECO:0000313" key="13">
    <source>
        <dbReference type="Proteomes" id="UP001501676"/>
    </source>
</evidence>
<feature type="transmembrane region" description="Helical" evidence="10">
    <location>
        <begin position="496"/>
        <end position="520"/>
    </location>
</feature>
<keyword evidence="10" id="KW-1133">Transmembrane helix</keyword>
<evidence type="ECO:0000256" key="8">
    <source>
        <dbReference type="ARBA" id="ARBA00023012"/>
    </source>
</evidence>
<gene>
    <name evidence="12" type="ORF">GCM10020369_74580</name>
</gene>
<dbReference type="PANTHER" id="PTHR24421">
    <property type="entry name" value="NITRATE/NITRITE SENSOR PROTEIN NARX-RELATED"/>
    <property type="match status" value="1"/>
</dbReference>
<keyword evidence="13" id="KW-1185">Reference proteome</keyword>
<comment type="caution">
    <text evidence="12">The sequence shown here is derived from an EMBL/GenBank/DDBJ whole genome shotgun (WGS) entry which is preliminary data.</text>
</comment>
<keyword evidence="4" id="KW-0808">Transferase</keyword>
<feature type="region of interest" description="Disordered" evidence="9">
    <location>
        <begin position="400"/>
        <end position="429"/>
    </location>
</feature>
<keyword evidence="10" id="KW-0472">Membrane</keyword>
<evidence type="ECO:0000256" key="10">
    <source>
        <dbReference type="SAM" id="Phobius"/>
    </source>
</evidence>
<keyword evidence="8" id="KW-0902">Two-component regulatory system</keyword>
<dbReference type="Gene3D" id="1.20.5.1930">
    <property type="match status" value="1"/>
</dbReference>